<gene>
    <name evidence="1" type="ORF">AO067_04315</name>
</gene>
<sequence length="126" mass="13995">MFPKKGNTFPSRQDYARGVAAALQQELGSTHQAVKTLMKWTDANERTAKNWLSGTSGPRGEYLVRLVMHSDQVLAYFLLTCQRDGLTGLISLPAMRNELASALESIDRCLSLTERAGDNVRKPLKN</sequence>
<evidence type="ECO:0000313" key="2">
    <source>
        <dbReference type="Proteomes" id="UP000053048"/>
    </source>
</evidence>
<accession>A0A0W0IGX0</accession>
<keyword evidence="2" id="KW-1185">Reference proteome</keyword>
<dbReference type="AlphaFoldDB" id="A0A0W0IGX0"/>
<proteinExistence type="predicted"/>
<reference evidence="1 2" key="1">
    <citation type="submission" date="2015-09" db="EMBL/GenBank/DDBJ databases">
        <title>Genome sequence of ICMP 13104.</title>
        <authorList>
            <person name="Visnovsky S."/>
            <person name="Lu A."/>
            <person name="Panda P."/>
            <person name="Pitman A."/>
        </authorList>
    </citation>
    <scope>NUCLEOTIDE SEQUENCE [LARGE SCALE GENOMIC DNA]</scope>
    <source>
        <strain evidence="1 2">ICMP 13104</strain>
    </source>
</reference>
<protein>
    <submittedName>
        <fullName evidence="1">Uncharacterized protein</fullName>
    </submittedName>
</protein>
<evidence type="ECO:0000313" key="1">
    <source>
        <dbReference type="EMBL" id="KTB72282.1"/>
    </source>
</evidence>
<comment type="caution">
    <text evidence="1">The sequence shown here is derived from an EMBL/GenBank/DDBJ whole genome shotgun (WGS) entry which is preliminary data.</text>
</comment>
<dbReference type="EMBL" id="LKEJ01000003">
    <property type="protein sequence ID" value="KTB72282.1"/>
    <property type="molecule type" value="Genomic_DNA"/>
</dbReference>
<dbReference type="Proteomes" id="UP000053048">
    <property type="component" value="Unassembled WGS sequence"/>
</dbReference>
<organism evidence="1 2">
    <name type="scientific">Pseudomonas viridiflava ICMP 13104</name>
    <dbReference type="NCBI Taxonomy" id="1198305"/>
    <lineage>
        <taxon>Bacteria</taxon>
        <taxon>Pseudomonadati</taxon>
        <taxon>Pseudomonadota</taxon>
        <taxon>Gammaproteobacteria</taxon>
        <taxon>Pseudomonadales</taxon>
        <taxon>Pseudomonadaceae</taxon>
        <taxon>Pseudomonas</taxon>
    </lineage>
</organism>
<name>A0A0W0IGX0_PSEVI</name>